<dbReference type="AlphaFoldDB" id="A0A0V1AJM1"/>
<evidence type="ECO:0000313" key="2">
    <source>
        <dbReference type="Proteomes" id="UP000054776"/>
    </source>
</evidence>
<dbReference type="InParanoid" id="A0A0V1AJM1"/>
<gene>
    <name evidence="1" type="ORF">T01_16105</name>
</gene>
<keyword evidence="2" id="KW-1185">Reference proteome</keyword>
<sequence length="33" mass="3829">MPSLTQRSLVSRRKLTGTVKVIENNHFWICVLT</sequence>
<dbReference type="EMBL" id="JYDH01001246">
    <property type="protein sequence ID" value="KRY25016.1"/>
    <property type="molecule type" value="Genomic_DNA"/>
</dbReference>
<dbReference type="Proteomes" id="UP000054776">
    <property type="component" value="Unassembled WGS sequence"/>
</dbReference>
<organism evidence="1 2">
    <name type="scientific">Trichinella spiralis</name>
    <name type="common">Trichina worm</name>
    <dbReference type="NCBI Taxonomy" id="6334"/>
    <lineage>
        <taxon>Eukaryota</taxon>
        <taxon>Metazoa</taxon>
        <taxon>Ecdysozoa</taxon>
        <taxon>Nematoda</taxon>
        <taxon>Enoplea</taxon>
        <taxon>Dorylaimia</taxon>
        <taxon>Trichinellida</taxon>
        <taxon>Trichinellidae</taxon>
        <taxon>Trichinella</taxon>
    </lineage>
</organism>
<protein>
    <submittedName>
        <fullName evidence="1">Uncharacterized protein</fullName>
    </submittedName>
</protein>
<name>A0A0V1AJM1_TRISP</name>
<reference evidence="1 2" key="1">
    <citation type="submission" date="2015-01" db="EMBL/GenBank/DDBJ databases">
        <title>Evolution of Trichinella species and genotypes.</title>
        <authorList>
            <person name="Korhonen P.K."/>
            <person name="Edoardo P."/>
            <person name="Giuseppe L.R."/>
            <person name="Gasser R.B."/>
        </authorList>
    </citation>
    <scope>NUCLEOTIDE SEQUENCE [LARGE SCALE GENOMIC DNA]</scope>
    <source>
        <strain evidence="1">ISS3</strain>
    </source>
</reference>
<accession>A0A0V1AJM1</accession>
<comment type="caution">
    <text evidence="1">The sequence shown here is derived from an EMBL/GenBank/DDBJ whole genome shotgun (WGS) entry which is preliminary data.</text>
</comment>
<proteinExistence type="predicted"/>
<evidence type="ECO:0000313" key="1">
    <source>
        <dbReference type="EMBL" id="KRY25016.1"/>
    </source>
</evidence>